<dbReference type="SUPFAM" id="SSF51069">
    <property type="entry name" value="Carbonic anhydrase"/>
    <property type="match status" value="2"/>
</dbReference>
<dbReference type="PANTHER" id="PTHR18952:SF208">
    <property type="entry name" value="CARBONIC ANHYDRASE XA-RELATED"/>
    <property type="match status" value="1"/>
</dbReference>
<evidence type="ECO:0000256" key="1">
    <source>
        <dbReference type="ARBA" id="ARBA00010718"/>
    </source>
</evidence>
<evidence type="ECO:0000259" key="3">
    <source>
        <dbReference type="PROSITE" id="PS51144"/>
    </source>
</evidence>
<dbReference type="GO" id="GO:0004089">
    <property type="term" value="F:carbonate dehydratase activity"/>
    <property type="evidence" value="ECO:0007669"/>
    <property type="project" value="InterPro"/>
</dbReference>
<dbReference type="PROSITE" id="PS51144">
    <property type="entry name" value="ALPHA_CA_2"/>
    <property type="match status" value="1"/>
</dbReference>
<dbReference type="HOGENOM" id="CLU_600392_0_0_1"/>
<dbReference type="InterPro" id="IPR041878">
    <property type="entry name" value="Alpha_CARP_X/XI"/>
</dbReference>
<proteinExistence type="inferred from homology"/>
<evidence type="ECO:0000313" key="5">
    <source>
        <dbReference type="Proteomes" id="UP000014500"/>
    </source>
</evidence>
<dbReference type="AlphaFoldDB" id="T1JF35"/>
<dbReference type="PhylomeDB" id="T1JF35"/>
<keyword evidence="2" id="KW-0732">Signal</keyword>
<evidence type="ECO:0000256" key="2">
    <source>
        <dbReference type="SAM" id="SignalP"/>
    </source>
</evidence>
<dbReference type="InterPro" id="IPR023561">
    <property type="entry name" value="Carbonic_anhydrase_a-class"/>
</dbReference>
<accession>T1JF35</accession>
<reference evidence="5" key="1">
    <citation type="submission" date="2011-05" db="EMBL/GenBank/DDBJ databases">
        <authorList>
            <person name="Richards S.R."/>
            <person name="Qu J."/>
            <person name="Jiang H."/>
            <person name="Jhangiani S.N."/>
            <person name="Agravi P."/>
            <person name="Goodspeed R."/>
            <person name="Gross S."/>
            <person name="Mandapat C."/>
            <person name="Jackson L."/>
            <person name="Mathew T."/>
            <person name="Pu L."/>
            <person name="Thornton R."/>
            <person name="Saada N."/>
            <person name="Wilczek-Boney K.B."/>
            <person name="Lee S."/>
            <person name="Kovar C."/>
            <person name="Wu Y."/>
            <person name="Scherer S.E."/>
            <person name="Worley K.C."/>
            <person name="Muzny D.M."/>
            <person name="Gibbs R."/>
        </authorList>
    </citation>
    <scope>NUCLEOTIDE SEQUENCE</scope>
    <source>
        <strain evidence="5">Brora</strain>
    </source>
</reference>
<protein>
    <recommendedName>
        <fullName evidence="3">Alpha-carbonic anhydrase domain-containing protein</fullName>
    </recommendedName>
</protein>
<dbReference type="CDD" id="cd03121">
    <property type="entry name" value="alpha_CARP_X_XI_like"/>
    <property type="match status" value="1"/>
</dbReference>
<sequence length="456" mass="51808">MALRLRPFAWIYVVLHLLLQVPGPAFWGLINPDWSMCSKGKRQSPVNVDPSKLLFEPFLRFIHLDKHRLAIVKGNQNFGSVFDSLTTVKDRTEILKYTYIYRLSTFKKKFHHKSNVEVKTDEQKRDLILALATLCSAVQCSAAAAEAIRSVKKVSGNITNTGHSVVFRTDSNSRHRVNVTSGPLSYRYQFEELHIHYGTRDDHGSEHTLNGYSFPAEVQLFGFNSDLYRNISEAKYKVQGLVGIALLIQVGEIPNQEFRIVTSALNKIIYKGSHTPIKHISIRGLLPDTDFYMTYEGSTTMPGCYETVTWIIMNKPIYITKQQLYALRRLMQGDREHPKAALANNIRPSMPLHHRVILTNIDFRRKLDKKCPTMYKDMHYKGLSQARFMLARFLSARFKSGEVIVGRGFCRLGFCRRGLVGEQISGISLRRLPPNPAAVVTGHDGKYVISGASVCK</sequence>
<dbReference type="Pfam" id="PF00194">
    <property type="entry name" value="Carb_anhydrase"/>
    <property type="match status" value="1"/>
</dbReference>
<dbReference type="Gene3D" id="3.10.200.10">
    <property type="entry name" value="Alpha carbonic anhydrase"/>
    <property type="match status" value="2"/>
</dbReference>
<dbReference type="Proteomes" id="UP000014500">
    <property type="component" value="Unassembled WGS sequence"/>
</dbReference>
<comment type="similarity">
    <text evidence="1">Belongs to the alpha-carbonic anhydrase family.</text>
</comment>
<name>T1JF35_STRMM</name>
<feature type="chain" id="PRO_5004590532" description="Alpha-carbonic anhydrase domain-containing protein" evidence="2">
    <location>
        <begin position="26"/>
        <end position="456"/>
    </location>
</feature>
<dbReference type="STRING" id="126957.T1JF35"/>
<keyword evidence="5" id="KW-1185">Reference proteome</keyword>
<feature type="signal peptide" evidence="2">
    <location>
        <begin position="1"/>
        <end position="25"/>
    </location>
</feature>
<dbReference type="GO" id="GO:0008270">
    <property type="term" value="F:zinc ion binding"/>
    <property type="evidence" value="ECO:0007669"/>
    <property type="project" value="InterPro"/>
</dbReference>
<dbReference type="EnsemblMetazoa" id="SMAR012440-RA">
    <property type="protein sequence ID" value="SMAR012440-PA"/>
    <property type="gene ID" value="SMAR012440"/>
</dbReference>
<dbReference type="GO" id="GO:0006730">
    <property type="term" value="P:one-carbon metabolic process"/>
    <property type="evidence" value="ECO:0007669"/>
    <property type="project" value="TreeGrafter"/>
</dbReference>
<organism evidence="4 5">
    <name type="scientific">Strigamia maritima</name>
    <name type="common">European centipede</name>
    <name type="synonym">Geophilus maritimus</name>
    <dbReference type="NCBI Taxonomy" id="126957"/>
    <lineage>
        <taxon>Eukaryota</taxon>
        <taxon>Metazoa</taxon>
        <taxon>Ecdysozoa</taxon>
        <taxon>Arthropoda</taxon>
        <taxon>Myriapoda</taxon>
        <taxon>Chilopoda</taxon>
        <taxon>Pleurostigmophora</taxon>
        <taxon>Geophilomorpha</taxon>
        <taxon>Linotaeniidae</taxon>
        <taxon>Strigamia</taxon>
    </lineage>
</organism>
<reference evidence="4" key="2">
    <citation type="submission" date="2015-02" db="UniProtKB">
        <authorList>
            <consortium name="EnsemblMetazoa"/>
        </authorList>
    </citation>
    <scope>IDENTIFICATION</scope>
</reference>
<dbReference type="SMART" id="SM01057">
    <property type="entry name" value="Carb_anhydrase"/>
    <property type="match status" value="1"/>
</dbReference>
<dbReference type="InterPro" id="IPR036398">
    <property type="entry name" value="CA_dom_sf"/>
</dbReference>
<feature type="domain" description="Alpha-carbonic anhydrase" evidence="3">
    <location>
        <begin position="8"/>
        <end position="361"/>
    </location>
</feature>
<evidence type="ECO:0000313" key="4">
    <source>
        <dbReference type="EnsemblMetazoa" id="SMAR012440-PA"/>
    </source>
</evidence>
<dbReference type="EMBL" id="JH432139">
    <property type="status" value="NOT_ANNOTATED_CDS"/>
    <property type="molecule type" value="Genomic_DNA"/>
</dbReference>
<dbReference type="PANTHER" id="PTHR18952">
    <property type="entry name" value="CARBONIC ANHYDRASE"/>
    <property type="match status" value="1"/>
</dbReference>
<dbReference type="InterPro" id="IPR001148">
    <property type="entry name" value="CA_dom"/>
</dbReference>
<dbReference type="eggNOG" id="KOG0382">
    <property type="taxonomic scope" value="Eukaryota"/>
</dbReference>